<feature type="non-terminal residue" evidence="2">
    <location>
        <position position="1"/>
    </location>
</feature>
<feature type="region of interest" description="Disordered" evidence="1">
    <location>
        <begin position="137"/>
        <end position="176"/>
    </location>
</feature>
<proteinExistence type="predicted"/>
<feature type="region of interest" description="Disordered" evidence="1">
    <location>
        <begin position="59"/>
        <end position="118"/>
    </location>
</feature>
<name>A0A371HPJ0_MUCPR</name>
<dbReference type="Proteomes" id="UP000257109">
    <property type="component" value="Unassembled WGS sequence"/>
</dbReference>
<feature type="compositionally biased region" description="Acidic residues" evidence="1">
    <location>
        <begin position="155"/>
        <end position="171"/>
    </location>
</feature>
<reference evidence="2" key="1">
    <citation type="submission" date="2018-05" db="EMBL/GenBank/DDBJ databases">
        <title>Draft genome of Mucuna pruriens seed.</title>
        <authorList>
            <person name="Nnadi N.E."/>
            <person name="Vos R."/>
            <person name="Hasami M.H."/>
            <person name="Devisetty U.K."/>
            <person name="Aguiy J.C."/>
        </authorList>
    </citation>
    <scope>NUCLEOTIDE SEQUENCE [LARGE SCALE GENOMIC DNA]</scope>
    <source>
        <strain evidence="2">JCA_2017</strain>
    </source>
</reference>
<organism evidence="2 3">
    <name type="scientific">Mucuna pruriens</name>
    <name type="common">Velvet bean</name>
    <name type="synonym">Dolichos pruriens</name>
    <dbReference type="NCBI Taxonomy" id="157652"/>
    <lineage>
        <taxon>Eukaryota</taxon>
        <taxon>Viridiplantae</taxon>
        <taxon>Streptophyta</taxon>
        <taxon>Embryophyta</taxon>
        <taxon>Tracheophyta</taxon>
        <taxon>Spermatophyta</taxon>
        <taxon>Magnoliopsida</taxon>
        <taxon>eudicotyledons</taxon>
        <taxon>Gunneridae</taxon>
        <taxon>Pentapetalae</taxon>
        <taxon>rosids</taxon>
        <taxon>fabids</taxon>
        <taxon>Fabales</taxon>
        <taxon>Fabaceae</taxon>
        <taxon>Papilionoideae</taxon>
        <taxon>50 kb inversion clade</taxon>
        <taxon>NPAAA clade</taxon>
        <taxon>indigoferoid/millettioid clade</taxon>
        <taxon>Phaseoleae</taxon>
        <taxon>Mucuna</taxon>
    </lineage>
</organism>
<feature type="compositionally biased region" description="Basic and acidic residues" evidence="1">
    <location>
        <begin position="137"/>
        <end position="147"/>
    </location>
</feature>
<dbReference type="AlphaFoldDB" id="A0A371HPJ0"/>
<gene>
    <name evidence="2" type="ORF">CR513_11590</name>
</gene>
<evidence type="ECO:0000313" key="3">
    <source>
        <dbReference type="Proteomes" id="UP000257109"/>
    </source>
</evidence>
<protein>
    <submittedName>
        <fullName evidence="2">Uncharacterized protein</fullName>
    </submittedName>
</protein>
<dbReference type="EMBL" id="QJKJ01002037">
    <property type="protein sequence ID" value="RDY04677.1"/>
    <property type="molecule type" value="Genomic_DNA"/>
</dbReference>
<dbReference type="OrthoDB" id="1432441at2759"/>
<comment type="caution">
    <text evidence="2">The sequence shown here is derived from an EMBL/GenBank/DDBJ whole genome shotgun (WGS) entry which is preliminary data.</text>
</comment>
<evidence type="ECO:0000256" key="1">
    <source>
        <dbReference type="SAM" id="MobiDB-lite"/>
    </source>
</evidence>
<sequence length="268" mass="30603">MQSNTFIPTATCVKPIHHVSTLNRAVIILLLEMGGNNSRLRGNGGEVLSARIRHRMEEFRQRKSRTPLRGEDTSNKQLYYDAVDGPNSQSSKEYYQNEDKKASSNYPKPPKRVEKLSKVVPFPISEPGIEEHRNELHNQQKTKDVHNKGNAGYDSGDDEDQYDEAKEDEEIESGRYIGPGSPSFRIYCNEPYNKNVEQFRESKSLGTTLHMLQIIEMKSASKRKGNKKNTVGGAMKKNLLHVKQLHMNRMNQMLACTGSDRRRLDTDH</sequence>
<accession>A0A371HPJ0</accession>
<evidence type="ECO:0000313" key="2">
    <source>
        <dbReference type="EMBL" id="RDY04677.1"/>
    </source>
</evidence>
<keyword evidence="3" id="KW-1185">Reference proteome</keyword>